<sequence length="168" mass="19421">MPPRSQSSYSIDEKRKLLASFDELCLRSKFCKLQGIARTTWISWLKYRLQLVANPRNGKRKTLGGQGTKGAIPFNNKLLGFMKDVRRQEHILTSVHMIMFMKTCHAKWLAGYTSGKRDGYKSLLKLCQDLARRHRFSQRVPCFTNSSAVEMVLLRNEFAAQVLGHYHK</sequence>
<dbReference type="RefSeq" id="XP_009825439.1">
    <property type="nucleotide sequence ID" value="XM_009827137.1"/>
</dbReference>
<reference evidence="1" key="1">
    <citation type="submission" date="2013-12" db="EMBL/GenBank/DDBJ databases">
        <title>The Genome Sequence of Aphanomyces astaci APO3.</title>
        <authorList>
            <consortium name="The Broad Institute Genomics Platform"/>
            <person name="Russ C."/>
            <person name="Tyler B."/>
            <person name="van West P."/>
            <person name="Dieguez-Uribeondo J."/>
            <person name="Young S.K."/>
            <person name="Zeng Q."/>
            <person name="Gargeya S."/>
            <person name="Fitzgerald M."/>
            <person name="Abouelleil A."/>
            <person name="Alvarado L."/>
            <person name="Chapman S.B."/>
            <person name="Gainer-Dewar J."/>
            <person name="Goldberg J."/>
            <person name="Griggs A."/>
            <person name="Gujja S."/>
            <person name="Hansen M."/>
            <person name="Howarth C."/>
            <person name="Imamovic A."/>
            <person name="Ireland A."/>
            <person name="Larimer J."/>
            <person name="McCowan C."/>
            <person name="Murphy C."/>
            <person name="Pearson M."/>
            <person name="Poon T.W."/>
            <person name="Priest M."/>
            <person name="Roberts A."/>
            <person name="Saif S."/>
            <person name="Shea T."/>
            <person name="Sykes S."/>
            <person name="Wortman J."/>
            <person name="Nusbaum C."/>
            <person name="Birren B."/>
        </authorList>
    </citation>
    <scope>NUCLEOTIDE SEQUENCE [LARGE SCALE GENOMIC DNA]</scope>
    <source>
        <strain evidence="1">APO3</strain>
    </source>
</reference>
<proteinExistence type="predicted"/>
<dbReference type="OrthoDB" id="129077at2759"/>
<gene>
    <name evidence="1" type="ORF">H257_03160</name>
</gene>
<dbReference type="VEuPathDB" id="FungiDB:H257_03160"/>
<dbReference type="GeneID" id="20805156"/>
<accession>W4H1F9</accession>
<name>W4H1F9_APHAT</name>
<protein>
    <submittedName>
        <fullName evidence="1">Uncharacterized protein</fullName>
    </submittedName>
</protein>
<organism evidence="1">
    <name type="scientific">Aphanomyces astaci</name>
    <name type="common">Crayfish plague agent</name>
    <dbReference type="NCBI Taxonomy" id="112090"/>
    <lineage>
        <taxon>Eukaryota</taxon>
        <taxon>Sar</taxon>
        <taxon>Stramenopiles</taxon>
        <taxon>Oomycota</taxon>
        <taxon>Saprolegniomycetes</taxon>
        <taxon>Saprolegniales</taxon>
        <taxon>Verrucalvaceae</taxon>
        <taxon>Aphanomyces</taxon>
    </lineage>
</organism>
<evidence type="ECO:0000313" key="1">
    <source>
        <dbReference type="EMBL" id="ETV85421.1"/>
    </source>
</evidence>
<dbReference type="EMBL" id="KI913118">
    <property type="protein sequence ID" value="ETV85421.1"/>
    <property type="molecule type" value="Genomic_DNA"/>
</dbReference>
<dbReference type="AlphaFoldDB" id="W4H1F9"/>